<dbReference type="Proteomes" id="UP000009159">
    <property type="component" value="Chromosome"/>
</dbReference>
<sequence length="943" mass="105579">MKRVQDLTPYESVLPYASEIFGVYQPLIGWSSKRQLTRIKRGFDIDRAKMVTGLLKKVTPALDVAIGEAGRGATIRSLGVGSIDTSRIRGTGTFLGDRIAAELPPLEEYDDSVWDRLDTGRLNEILRAEVTQEVQNWQRAQPVSREGSDAVTRAATQLARESAFAGLLTHLKLTSQFDVLKDLFYKPDRNLQKLLSVLKYRDPLEYIDPKHDIERANLSPIGIVHLFRQYFFEFDTFLGPPVGHVWLSPGSMVELVEVSTRRTLVERTIEQATESVVKTEKSTTEEDEISDAIKEENRNDTKFGMNSTVNQGWITGSATASASLNIDSTQSKAREQTHRRMRQQTEKLSTEIRRNFKSTFRTVTETTDTSSKRYVLNNTTDDLINYELRRKMRQVGVQVQDIGTYLCWQTFVDDPGRNLGIAKMVHIAKDPDLGAIPPPESIPQPGRHSTSVNVDIPFVPKTEDTEPDEDMDEAYRYGVEVNTDDNEGTPEKIQYEFGGFRGFCELAGYEYSSIEFDYGGQDVRIEVYDVDADTPGEVKFKIRLKHINFHNSPNVRVIAQINWTPSEALRAEIDGKNKDNVAAFNEATRREFEKAYLEAARDRINKAGEVRSRPFEELREEERIVVYRALIQDMLTRGIPMPDDRTRHVVSELLNSIFDIDKMLYFVSPEWWRPRMHASHQALGKAPASAEGGAAGGGSVSAGFATQASVFTEVSTAKSAGVLTGNAIKKLLAFRKEDTTIPASSTVSWGGTGENRADNYYVTEDSEPAPLGASLGWLLQLDGDNMRNAFLNAPWVKAVIPVRPGKERAAMNWLEQVHVEGTEGLDSFYSGPAAELAEIPSAGDRPTIREAIHYLCDKVAAKHAESQKVDKFPKEVTDDANKVAATPVDKVFEHGFYPLDGGFRVTPTADENFEVFDQWVEVLPTDQVVPVPVTYDPKTGRQV</sequence>
<dbReference type="EMBL" id="CP000511">
    <property type="protein sequence ID" value="ABM15800.1"/>
    <property type="molecule type" value="Genomic_DNA"/>
</dbReference>
<protein>
    <submittedName>
        <fullName evidence="2">Uncharacterized protein</fullName>
    </submittedName>
</protein>
<evidence type="ECO:0000256" key="1">
    <source>
        <dbReference type="SAM" id="MobiDB-lite"/>
    </source>
</evidence>
<accession>A1TF50</accession>
<dbReference type="KEGG" id="mva:Mvan_5028"/>
<proteinExistence type="predicted"/>
<name>A1TF50_MYCVP</name>
<reference evidence="2" key="1">
    <citation type="submission" date="2006-12" db="EMBL/GenBank/DDBJ databases">
        <title>Complete sequence of Mycobacterium vanbaalenii PYR-1.</title>
        <authorList>
            <consortium name="US DOE Joint Genome Institute"/>
            <person name="Copeland A."/>
            <person name="Lucas S."/>
            <person name="Lapidus A."/>
            <person name="Barry K."/>
            <person name="Detter J.C."/>
            <person name="Glavina del Rio T."/>
            <person name="Hammon N."/>
            <person name="Israni S."/>
            <person name="Dalin E."/>
            <person name="Tice H."/>
            <person name="Pitluck S."/>
            <person name="Singan V."/>
            <person name="Schmutz J."/>
            <person name="Larimer F."/>
            <person name="Land M."/>
            <person name="Hauser L."/>
            <person name="Kyrpides N."/>
            <person name="Anderson I.J."/>
            <person name="Miller C."/>
            <person name="Richardson P."/>
        </authorList>
    </citation>
    <scope>NUCLEOTIDE SEQUENCE [LARGE SCALE GENOMIC DNA]</scope>
    <source>
        <strain evidence="2">PYR-1</strain>
    </source>
</reference>
<evidence type="ECO:0000313" key="2">
    <source>
        <dbReference type="EMBL" id="ABM15800.1"/>
    </source>
</evidence>
<dbReference type="HOGENOM" id="CLU_311873_0_0_11"/>
<dbReference type="eggNOG" id="ENOG502ZA12">
    <property type="taxonomic scope" value="Bacteria"/>
</dbReference>
<dbReference type="AlphaFoldDB" id="A1TF50"/>
<gene>
    <name evidence="2" type="ordered locus">Mvan_5028</name>
</gene>
<keyword evidence="3" id="KW-1185">Reference proteome</keyword>
<organism evidence="2 3">
    <name type="scientific">Mycolicibacterium vanbaalenii (strain DSM 7251 / JCM 13017 / BCRC 16820 / KCTC 9966 / NRRL B-24157 / PYR-1)</name>
    <name type="common">Mycobacterium vanbaalenii</name>
    <dbReference type="NCBI Taxonomy" id="350058"/>
    <lineage>
        <taxon>Bacteria</taxon>
        <taxon>Bacillati</taxon>
        <taxon>Actinomycetota</taxon>
        <taxon>Actinomycetes</taxon>
        <taxon>Mycobacteriales</taxon>
        <taxon>Mycobacteriaceae</taxon>
        <taxon>Mycolicibacterium</taxon>
    </lineage>
</organism>
<evidence type="ECO:0000313" key="3">
    <source>
        <dbReference type="Proteomes" id="UP000009159"/>
    </source>
</evidence>
<feature type="region of interest" description="Disordered" evidence="1">
    <location>
        <begin position="442"/>
        <end position="469"/>
    </location>
</feature>
<dbReference type="STRING" id="350058.Mvan_5028"/>
<dbReference type="RefSeq" id="WP_011782172.1">
    <property type="nucleotide sequence ID" value="NC_008726.1"/>
</dbReference>